<dbReference type="InterPro" id="IPR000836">
    <property type="entry name" value="PRTase_dom"/>
</dbReference>
<evidence type="ECO:0000256" key="1">
    <source>
        <dbReference type="ARBA" id="ARBA00008007"/>
    </source>
</evidence>
<evidence type="ECO:0000259" key="2">
    <source>
        <dbReference type="Pfam" id="PF00156"/>
    </source>
</evidence>
<dbReference type="InterPro" id="IPR051910">
    <property type="entry name" value="ComF/GntX_DNA_util-trans"/>
</dbReference>
<gene>
    <name evidence="3" type="ORF">H8L47_17740</name>
</gene>
<protein>
    <submittedName>
        <fullName evidence="3">ComF family protein</fullName>
    </submittedName>
</protein>
<accession>A0ABR6ZCC3</accession>
<dbReference type="InterPro" id="IPR029057">
    <property type="entry name" value="PRTase-like"/>
</dbReference>
<keyword evidence="4" id="KW-1185">Reference proteome</keyword>
<sequence length="246" mass="27067">MITDKLKQAWQNSIAALIPNSCALCHLDSSDVVCSACQLAYFQTEQHRCLQCALPLPPASASPRCGDCLSNPPAFDRTVTVCDYAAPQDQLVLSLKFGHQLALAPWFARMLRDSILQQQGSELPDLLCAVPLGAKRLAERGFNQAWEITRTLSKHLGVPGDVHILQRSRETAMQSGLPTAARARNVKHAFCLCQHDMDSVRDLNLGIVDDVMTTGMTMHEIATMLKRHGAAKVTAYVFARTLPHIH</sequence>
<evidence type="ECO:0000313" key="4">
    <source>
        <dbReference type="Proteomes" id="UP000646911"/>
    </source>
</evidence>
<dbReference type="Proteomes" id="UP000646911">
    <property type="component" value="Unassembled WGS sequence"/>
</dbReference>
<evidence type="ECO:0000313" key="3">
    <source>
        <dbReference type="EMBL" id="MBC3909405.1"/>
    </source>
</evidence>
<proteinExistence type="inferred from homology"/>
<dbReference type="CDD" id="cd06223">
    <property type="entry name" value="PRTases_typeI"/>
    <property type="match status" value="1"/>
</dbReference>
<comment type="similarity">
    <text evidence="1">Belongs to the ComF/GntX family.</text>
</comment>
<dbReference type="PANTHER" id="PTHR47505">
    <property type="entry name" value="DNA UTILIZATION PROTEIN YHGH"/>
    <property type="match status" value="1"/>
</dbReference>
<dbReference type="SUPFAM" id="SSF53271">
    <property type="entry name" value="PRTase-like"/>
    <property type="match status" value="1"/>
</dbReference>
<dbReference type="EMBL" id="JACOFX010000010">
    <property type="protein sequence ID" value="MBC3909405.1"/>
    <property type="molecule type" value="Genomic_DNA"/>
</dbReference>
<name>A0ABR6ZCC3_9BURK</name>
<reference evidence="3 4" key="1">
    <citation type="submission" date="2020-08" db="EMBL/GenBank/DDBJ databases">
        <title>Novel species isolated from subtropical streams in China.</title>
        <authorList>
            <person name="Lu H."/>
        </authorList>
    </citation>
    <scope>NUCLEOTIDE SEQUENCE [LARGE SCALE GENOMIC DNA]</scope>
    <source>
        <strain evidence="3 4">NL8W</strain>
    </source>
</reference>
<organism evidence="3 4">
    <name type="scientific">Undibacterium umbellatum</name>
    <dbReference type="NCBI Taxonomy" id="2762300"/>
    <lineage>
        <taxon>Bacteria</taxon>
        <taxon>Pseudomonadati</taxon>
        <taxon>Pseudomonadota</taxon>
        <taxon>Betaproteobacteria</taxon>
        <taxon>Burkholderiales</taxon>
        <taxon>Oxalobacteraceae</taxon>
        <taxon>Undibacterium</taxon>
    </lineage>
</organism>
<feature type="domain" description="Phosphoribosyltransferase" evidence="2">
    <location>
        <begin position="151"/>
        <end position="239"/>
    </location>
</feature>
<comment type="caution">
    <text evidence="3">The sequence shown here is derived from an EMBL/GenBank/DDBJ whole genome shotgun (WGS) entry which is preliminary data.</text>
</comment>
<dbReference type="Pfam" id="PF00156">
    <property type="entry name" value="Pribosyltran"/>
    <property type="match status" value="1"/>
</dbReference>
<dbReference type="PANTHER" id="PTHR47505:SF1">
    <property type="entry name" value="DNA UTILIZATION PROTEIN YHGH"/>
    <property type="match status" value="1"/>
</dbReference>
<dbReference type="Gene3D" id="3.40.50.2020">
    <property type="match status" value="1"/>
</dbReference>
<dbReference type="RefSeq" id="WP_186954937.1">
    <property type="nucleotide sequence ID" value="NZ_JACOFX010000010.1"/>
</dbReference>